<dbReference type="Gene3D" id="1.25.40.20">
    <property type="entry name" value="Ankyrin repeat-containing domain"/>
    <property type="match status" value="1"/>
</dbReference>
<accession>A0A6P8HAR0</accession>
<dbReference type="SUPFAM" id="SSF48403">
    <property type="entry name" value="Ankyrin repeat"/>
    <property type="match status" value="1"/>
</dbReference>
<dbReference type="RefSeq" id="XP_031553554.1">
    <property type="nucleotide sequence ID" value="XM_031697694.1"/>
</dbReference>
<protein>
    <submittedName>
        <fullName evidence="3">Serine/threonine-protein phosphatase 6 regulatory ankyrin repeat subunit B-like</fullName>
    </submittedName>
</protein>
<organism evidence="2 3">
    <name type="scientific">Actinia tenebrosa</name>
    <name type="common">Australian red waratah sea anemone</name>
    <dbReference type="NCBI Taxonomy" id="6105"/>
    <lineage>
        <taxon>Eukaryota</taxon>
        <taxon>Metazoa</taxon>
        <taxon>Cnidaria</taxon>
        <taxon>Anthozoa</taxon>
        <taxon>Hexacorallia</taxon>
        <taxon>Actiniaria</taxon>
        <taxon>Actiniidae</taxon>
        <taxon>Actinia</taxon>
    </lineage>
</organism>
<dbReference type="KEGG" id="aten:116290621"/>
<evidence type="ECO:0000313" key="2">
    <source>
        <dbReference type="Proteomes" id="UP000515163"/>
    </source>
</evidence>
<dbReference type="GeneID" id="116290621"/>
<evidence type="ECO:0000256" key="1">
    <source>
        <dbReference type="PROSITE-ProRule" id="PRU00023"/>
    </source>
</evidence>
<name>A0A6P8HAR0_ACTTE</name>
<dbReference type="OrthoDB" id="5948023at2759"/>
<dbReference type="AlphaFoldDB" id="A0A6P8HAR0"/>
<dbReference type="Proteomes" id="UP000515163">
    <property type="component" value="Unplaced"/>
</dbReference>
<evidence type="ECO:0000313" key="3">
    <source>
        <dbReference type="RefSeq" id="XP_031553554.1"/>
    </source>
</evidence>
<dbReference type="InterPro" id="IPR053080">
    <property type="entry name" value="PP1_regulatory_subunit_27"/>
</dbReference>
<sequence>MLSARRPPSKSFSGTAPSLDRIKDERYGHIKARKCSEAFLVTAESSRWSRKNCDSKTPLRRTNSLPDCKEMDVLFKNSSKIGRDNNSNNFVPVKRTRSVSFAPEILLFNAVVENDVSELESLIHKHNVNVNHTSPCGLTAIHYAALEGGLECLKVLIDNGASIHVHDSQGCSPLDFAVRGGHFDCAAYLIKAGAEITKIINGMN</sequence>
<dbReference type="PANTHER" id="PTHR46899">
    <property type="entry name" value="PROTEIN PHOSPHATASE 1 REGULATORY SUBUNIT 27"/>
    <property type="match status" value="1"/>
</dbReference>
<feature type="repeat" description="ANK" evidence="1">
    <location>
        <begin position="169"/>
        <end position="201"/>
    </location>
</feature>
<dbReference type="InParanoid" id="A0A6P8HAR0"/>
<dbReference type="PANTHER" id="PTHR46899:SF3">
    <property type="entry name" value="PROTEIN PHOSPHATASE 1 REGULATORY SUBUNIT 27"/>
    <property type="match status" value="1"/>
</dbReference>
<proteinExistence type="predicted"/>
<dbReference type="InterPro" id="IPR036770">
    <property type="entry name" value="Ankyrin_rpt-contain_sf"/>
</dbReference>
<keyword evidence="1" id="KW-0040">ANK repeat</keyword>
<dbReference type="Pfam" id="PF12796">
    <property type="entry name" value="Ank_2"/>
    <property type="match status" value="1"/>
</dbReference>
<reference evidence="3" key="1">
    <citation type="submission" date="2025-08" db="UniProtKB">
        <authorList>
            <consortium name="RefSeq"/>
        </authorList>
    </citation>
    <scope>IDENTIFICATION</scope>
    <source>
        <tissue evidence="3">Tentacle</tissue>
    </source>
</reference>
<dbReference type="PROSITE" id="PS50088">
    <property type="entry name" value="ANK_REPEAT"/>
    <property type="match status" value="2"/>
</dbReference>
<dbReference type="PROSITE" id="PS50297">
    <property type="entry name" value="ANK_REP_REGION"/>
    <property type="match status" value="2"/>
</dbReference>
<dbReference type="InterPro" id="IPR002110">
    <property type="entry name" value="Ankyrin_rpt"/>
</dbReference>
<dbReference type="SMART" id="SM00248">
    <property type="entry name" value="ANK"/>
    <property type="match status" value="2"/>
</dbReference>
<gene>
    <name evidence="3" type="primary">LOC116290621</name>
</gene>
<keyword evidence="2" id="KW-1185">Reference proteome</keyword>
<feature type="repeat" description="ANK" evidence="1">
    <location>
        <begin position="136"/>
        <end position="168"/>
    </location>
</feature>